<gene>
    <name evidence="2" type="ORF">Bccel_4181</name>
</gene>
<dbReference type="RefSeq" id="WP_036937541.1">
    <property type="nucleotide sequence ID" value="NZ_JQKC01000005.1"/>
</dbReference>
<dbReference type="PATRIC" id="fig|398512.5.peg.4379"/>
<dbReference type="Proteomes" id="UP000036923">
    <property type="component" value="Unassembled WGS sequence"/>
</dbReference>
<evidence type="ECO:0000256" key="1">
    <source>
        <dbReference type="SAM" id="SignalP"/>
    </source>
</evidence>
<dbReference type="SUPFAM" id="SSF54001">
    <property type="entry name" value="Cysteine proteinases"/>
    <property type="match status" value="1"/>
</dbReference>
<evidence type="ECO:0000313" key="2">
    <source>
        <dbReference type="EMBL" id="KNY28907.1"/>
    </source>
</evidence>
<dbReference type="AlphaFoldDB" id="A0A0L6JU04"/>
<accession>A0A0L6JU04</accession>
<protein>
    <submittedName>
        <fullName evidence="2">Uncharacterized protein</fullName>
    </submittedName>
</protein>
<evidence type="ECO:0000313" key="3">
    <source>
        <dbReference type="Proteomes" id="UP000036923"/>
    </source>
</evidence>
<feature type="signal peptide" evidence="1">
    <location>
        <begin position="1"/>
        <end position="22"/>
    </location>
</feature>
<dbReference type="OrthoDB" id="1708048at2"/>
<proteinExistence type="predicted"/>
<feature type="chain" id="PRO_5039602791" evidence="1">
    <location>
        <begin position="23"/>
        <end position="236"/>
    </location>
</feature>
<reference evidence="3" key="1">
    <citation type="submission" date="2015-07" db="EMBL/GenBank/DDBJ databases">
        <title>Near-Complete Genome Sequence of the Cellulolytic Bacterium Bacteroides (Pseudobacteroides) cellulosolvens ATCC 35603.</title>
        <authorList>
            <person name="Dassa B."/>
            <person name="Utturkar S.M."/>
            <person name="Klingeman D.M."/>
            <person name="Hurt R.A."/>
            <person name="Keller M."/>
            <person name="Xu J."/>
            <person name="Reddy Y.H.K."/>
            <person name="Borovok I."/>
            <person name="Grinberg I.R."/>
            <person name="Lamed R."/>
            <person name="Zhivin O."/>
            <person name="Bayer E.A."/>
            <person name="Brown S.D."/>
        </authorList>
    </citation>
    <scope>NUCLEOTIDE SEQUENCE [LARGE SCALE GENOMIC DNA]</scope>
    <source>
        <strain evidence="3">DSM 2933</strain>
    </source>
</reference>
<dbReference type="InterPro" id="IPR038765">
    <property type="entry name" value="Papain-like_cys_pep_sf"/>
</dbReference>
<dbReference type="EMBL" id="LGTC01000001">
    <property type="protein sequence ID" value="KNY28907.1"/>
    <property type="molecule type" value="Genomic_DNA"/>
</dbReference>
<organism evidence="2 3">
    <name type="scientific">Pseudobacteroides cellulosolvens ATCC 35603 = DSM 2933</name>
    <dbReference type="NCBI Taxonomy" id="398512"/>
    <lineage>
        <taxon>Bacteria</taxon>
        <taxon>Bacillati</taxon>
        <taxon>Bacillota</taxon>
        <taxon>Clostridia</taxon>
        <taxon>Eubacteriales</taxon>
        <taxon>Oscillospiraceae</taxon>
        <taxon>Pseudobacteroides</taxon>
    </lineage>
</organism>
<dbReference type="Pfam" id="PF05708">
    <property type="entry name" value="Peptidase_C92"/>
    <property type="match status" value="1"/>
</dbReference>
<dbReference type="Gene3D" id="3.90.1720.10">
    <property type="entry name" value="endopeptidase domain like (from Nostoc punctiforme)"/>
    <property type="match status" value="1"/>
</dbReference>
<keyword evidence="3" id="KW-1185">Reference proteome</keyword>
<sequence precursor="true">MKKKLILSLLCAGIIAVNVNYASAFSFSKPINPDVKSFYDSIKSGINEVDAISKEMIDTLKFQTYIEKNWDNLVVEKDMDLYNSNEKYLGKPGDILICVIDKDNSDINAIMMGSLTTHSAFVDSDPQKVLELFQDGVKNAENDWRTRYKKVVVVRPKVDEKVIADAISYGHTKIGTPFSYFSNLFNKTKTDKFYCSQYVWNCYMNSGVDLDGNGGKAVFPYDFMRSDKVSIVYKQG</sequence>
<keyword evidence="1" id="KW-0732">Signal</keyword>
<name>A0A0L6JU04_9FIRM</name>
<comment type="caution">
    <text evidence="2">The sequence shown here is derived from an EMBL/GenBank/DDBJ whole genome shotgun (WGS) entry which is preliminary data.</text>
</comment>
<dbReference type="InterPro" id="IPR024453">
    <property type="entry name" value="Peptidase_C92"/>
</dbReference>
<dbReference type="eggNOG" id="COG3863">
    <property type="taxonomic scope" value="Bacteria"/>
</dbReference>
<dbReference type="STRING" id="398512.Bccel_4181"/>